<keyword evidence="2" id="KW-0813">Transport</keyword>
<keyword evidence="3" id="KW-1003">Cell membrane</keyword>
<protein>
    <submittedName>
        <fullName evidence="9">MFS transporter</fullName>
    </submittedName>
</protein>
<evidence type="ECO:0000259" key="8">
    <source>
        <dbReference type="PROSITE" id="PS50850"/>
    </source>
</evidence>
<dbReference type="Proteomes" id="UP001244136">
    <property type="component" value="Chromosome"/>
</dbReference>
<keyword evidence="10" id="KW-1185">Reference proteome</keyword>
<feature type="transmembrane region" description="Helical" evidence="7">
    <location>
        <begin position="274"/>
        <end position="294"/>
    </location>
</feature>
<feature type="transmembrane region" description="Helical" evidence="7">
    <location>
        <begin position="437"/>
        <end position="457"/>
    </location>
</feature>
<feature type="transmembrane region" description="Helical" evidence="7">
    <location>
        <begin position="367"/>
        <end position="391"/>
    </location>
</feature>
<feature type="transmembrane region" description="Helical" evidence="7">
    <location>
        <begin position="147"/>
        <end position="172"/>
    </location>
</feature>
<feature type="transmembrane region" description="Helical" evidence="7">
    <location>
        <begin position="52"/>
        <end position="75"/>
    </location>
</feature>
<evidence type="ECO:0000256" key="3">
    <source>
        <dbReference type="ARBA" id="ARBA00022475"/>
    </source>
</evidence>
<dbReference type="InterPro" id="IPR020846">
    <property type="entry name" value="MFS_dom"/>
</dbReference>
<feature type="transmembrane region" description="Helical" evidence="7">
    <location>
        <begin position="87"/>
        <end position="111"/>
    </location>
</feature>
<evidence type="ECO:0000256" key="4">
    <source>
        <dbReference type="ARBA" id="ARBA00022692"/>
    </source>
</evidence>
<dbReference type="EMBL" id="CP123967">
    <property type="protein sequence ID" value="WGT47346.1"/>
    <property type="molecule type" value="Genomic_DNA"/>
</dbReference>
<dbReference type="Gene3D" id="1.20.1250.20">
    <property type="entry name" value="MFS general substrate transporter like domains"/>
    <property type="match status" value="1"/>
</dbReference>
<feature type="transmembrane region" description="Helical" evidence="7">
    <location>
        <begin position="117"/>
        <end position="135"/>
    </location>
</feature>
<dbReference type="SUPFAM" id="SSF103473">
    <property type="entry name" value="MFS general substrate transporter"/>
    <property type="match status" value="1"/>
</dbReference>
<keyword evidence="6 7" id="KW-0472">Membrane</keyword>
<feature type="transmembrane region" description="Helical" evidence="7">
    <location>
        <begin position="232"/>
        <end position="253"/>
    </location>
</feature>
<feature type="domain" description="Major facilitator superfamily (MFS) profile" evidence="8">
    <location>
        <begin position="21"/>
        <end position="466"/>
    </location>
</feature>
<feature type="transmembrane region" description="Helical" evidence="7">
    <location>
        <begin position="208"/>
        <end position="226"/>
    </location>
</feature>
<reference evidence="9 10" key="1">
    <citation type="journal article" date="2008" name="Int. J. Syst. Evol. Microbiol.">
        <title>Tessaracoccus flavescens sp. nov., isolated from marine sediment.</title>
        <authorList>
            <person name="Lee D.W."/>
            <person name="Lee S.D."/>
        </authorList>
    </citation>
    <scope>NUCLEOTIDE SEQUENCE [LARGE SCALE GENOMIC DNA]</scope>
    <source>
        <strain evidence="9 10">T21</strain>
    </source>
</reference>
<name>A0ABY8PXY8_9ACTN</name>
<evidence type="ECO:0000313" key="9">
    <source>
        <dbReference type="EMBL" id="WGT47346.1"/>
    </source>
</evidence>
<feature type="transmembrane region" description="Helical" evidence="7">
    <location>
        <begin position="21"/>
        <end position="46"/>
    </location>
</feature>
<evidence type="ECO:0000256" key="1">
    <source>
        <dbReference type="ARBA" id="ARBA00004651"/>
    </source>
</evidence>
<dbReference type="CDD" id="cd17321">
    <property type="entry name" value="MFS_MMR_MDR_like"/>
    <property type="match status" value="1"/>
</dbReference>
<feature type="transmembrane region" description="Helical" evidence="7">
    <location>
        <begin position="300"/>
        <end position="327"/>
    </location>
</feature>
<feature type="transmembrane region" description="Helical" evidence="7">
    <location>
        <begin position="403"/>
        <end position="425"/>
    </location>
</feature>
<dbReference type="Gene3D" id="1.20.1720.10">
    <property type="entry name" value="Multidrug resistance protein D"/>
    <property type="match status" value="1"/>
</dbReference>
<dbReference type="RefSeq" id="WP_281145079.1">
    <property type="nucleotide sequence ID" value="NZ_CP123967.1"/>
</dbReference>
<dbReference type="PANTHER" id="PTHR42718">
    <property type="entry name" value="MAJOR FACILITATOR SUPERFAMILY MULTIDRUG TRANSPORTER MFSC"/>
    <property type="match status" value="1"/>
</dbReference>
<feature type="transmembrane region" description="Helical" evidence="7">
    <location>
        <begin position="334"/>
        <end position="355"/>
    </location>
</feature>
<dbReference type="InterPro" id="IPR011701">
    <property type="entry name" value="MFS"/>
</dbReference>
<keyword evidence="5 7" id="KW-1133">Transmembrane helix</keyword>
<evidence type="ECO:0000256" key="5">
    <source>
        <dbReference type="ARBA" id="ARBA00022989"/>
    </source>
</evidence>
<evidence type="ECO:0000256" key="6">
    <source>
        <dbReference type="ARBA" id="ARBA00023136"/>
    </source>
</evidence>
<evidence type="ECO:0000256" key="2">
    <source>
        <dbReference type="ARBA" id="ARBA00022448"/>
    </source>
</evidence>
<feature type="transmembrane region" description="Helical" evidence="7">
    <location>
        <begin position="178"/>
        <end position="196"/>
    </location>
</feature>
<evidence type="ECO:0000313" key="10">
    <source>
        <dbReference type="Proteomes" id="UP001244136"/>
    </source>
</evidence>
<evidence type="ECO:0000256" key="7">
    <source>
        <dbReference type="SAM" id="Phobius"/>
    </source>
</evidence>
<keyword evidence="4 7" id="KW-0812">Transmembrane</keyword>
<proteinExistence type="predicted"/>
<dbReference type="InterPro" id="IPR036259">
    <property type="entry name" value="MFS_trans_sf"/>
</dbReference>
<comment type="subcellular location">
    <subcellularLocation>
        <location evidence="1">Cell membrane</location>
        <topology evidence="1">Multi-pass membrane protein</topology>
    </subcellularLocation>
</comment>
<dbReference type="Pfam" id="PF07690">
    <property type="entry name" value="MFS_1"/>
    <property type="match status" value="1"/>
</dbReference>
<organism evidence="9 10">
    <name type="scientific">Tessaracoccus lacteus</name>
    <dbReference type="NCBI Taxonomy" id="3041766"/>
    <lineage>
        <taxon>Bacteria</taxon>
        <taxon>Bacillati</taxon>
        <taxon>Actinomycetota</taxon>
        <taxon>Actinomycetes</taxon>
        <taxon>Propionibacteriales</taxon>
        <taxon>Propionibacteriaceae</taxon>
        <taxon>Tessaracoccus</taxon>
    </lineage>
</organism>
<dbReference type="PROSITE" id="PS50850">
    <property type="entry name" value="MFS"/>
    <property type="match status" value="1"/>
</dbReference>
<gene>
    <name evidence="9" type="ORF">QH948_00735</name>
</gene>
<sequence>MSISRTPAGATTAGPQHPRAVLFIILVSYFLILLDNSVIFTGLPAISEALNMSAAGLSWVQDAYTLVFGGLLLLGARLGDILGRRRVFVAGLAIFVTASFLVGVAPASWWLIAARGLQGIGAAIVAPSALSLLTASFPAGPQRDRAVAAYAATAGIGASLGMLVGGAAAQWVSWRAGFFINVPLGIAMAILAPRYLPDTRPEPGPFDVVGALAATLGVGALVFGILESATRGWVDPVVIVSIVAAVALIAGLVANERRVAQPIMPLRLFNDRRWGAYAARALYLGAMMGFFFFTTQLMQVVLGFTAFQAGLGFLPMTIVNFAVALGVPHIAKRFGSASVLAAGVAFTLVGMAWLAQVDNASVYLTGVALPMVLIGLGQGLAFAPLTSYGIINVQPGDAGAASGLVNTAHQLGMATGLAILVAASAHAGDLTAQVSVAMTWGSGMLALCLVVVLAVIVPARQPQRTPEPAAA</sequence>
<accession>A0ABY8PXY8</accession>
<dbReference type="PANTHER" id="PTHR42718:SF46">
    <property type="entry name" value="BLR6921 PROTEIN"/>
    <property type="match status" value="1"/>
</dbReference>